<dbReference type="InterPro" id="IPR011032">
    <property type="entry name" value="GroES-like_sf"/>
</dbReference>
<dbReference type="InterPro" id="IPR013154">
    <property type="entry name" value="ADH-like_N"/>
</dbReference>
<comment type="cofactor">
    <cofactor evidence="1 6">
        <name>Zn(2+)</name>
        <dbReference type="ChEBI" id="CHEBI:29105"/>
    </cofactor>
</comment>
<proteinExistence type="inferred from homology"/>
<comment type="similarity">
    <text evidence="2 6">Belongs to the zinc-containing alcohol dehydrogenase family.</text>
</comment>
<dbReference type="Gene3D" id="3.40.50.720">
    <property type="entry name" value="NAD(P)-binding Rossmann-like Domain"/>
    <property type="match status" value="1"/>
</dbReference>
<evidence type="ECO:0000256" key="3">
    <source>
        <dbReference type="ARBA" id="ARBA00022723"/>
    </source>
</evidence>
<evidence type="ECO:0000256" key="6">
    <source>
        <dbReference type="RuleBase" id="RU361277"/>
    </source>
</evidence>
<evidence type="ECO:0000256" key="4">
    <source>
        <dbReference type="ARBA" id="ARBA00022833"/>
    </source>
</evidence>
<dbReference type="Gene3D" id="3.90.180.10">
    <property type="entry name" value="Medium-chain alcohol dehydrogenases, catalytic domain"/>
    <property type="match status" value="1"/>
</dbReference>
<dbReference type="InterPro" id="IPR036291">
    <property type="entry name" value="NAD(P)-bd_dom_sf"/>
</dbReference>
<dbReference type="AlphaFoldDB" id="A0A132B4X6"/>
<dbReference type="GO" id="GO:0016491">
    <property type="term" value="F:oxidoreductase activity"/>
    <property type="evidence" value="ECO:0007669"/>
    <property type="project" value="UniProtKB-KW"/>
</dbReference>
<feature type="domain" description="Enoyl reductase (ER)" evidence="7">
    <location>
        <begin position="19"/>
        <end position="377"/>
    </location>
</feature>
<dbReference type="GeneID" id="28822345"/>
<dbReference type="InterPro" id="IPR020843">
    <property type="entry name" value="ER"/>
</dbReference>
<dbReference type="RefSeq" id="XP_018061082.1">
    <property type="nucleotide sequence ID" value="XM_018212619.1"/>
</dbReference>
<evidence type="ECO:0000256" key="5">
    <source>
        <dbReference type="ARBA" id="ARBA00023002"/>
    </source>
</evidence>
<dbReference type="Pfam" id="PF00107">
    <property type="entry name" value="ADH_zinc_N"/>
    <property type="match status" value="1"/>
</dbReference>
<protein>
    <submittedName>
        <fullName evidence="8">Putative alcohol dehydrogenase</fullName>
    </submittedName>
</protein>
<keyword evidence="5" id="KW-0560">Oxidoreductase</keyword>
<dbReference type="PANTHER" id="PTHR43350:SF20">
    <property type="entry name" value="ENOYL REDUCTASE (ER) DOMAIN-CONTAINING PROTEIN"/>
    <property type="match status" value="1"/>
</dbReference>
<sequence length="382" mass="40583">MELPEKNIPTRALVVEKPGSPFILQDVTLDEVRDNEVLVEMKYTGLCHTDIVVQQGLMPVGDYPAILGHEGAGIVRRIGRSVKDKSLIVGDEVLLSFSSCGNCSYCAQSQNGSCPHITAINFTGTRLADGSNPARLHDGTAVRSKFFGQSSFSKLAVVSETSILKCELSSEEFAIMAPMGCGYYTGAGTVMRVLRPKQETTFAILGMGAVGLSALMTAKAMGVQRVIAVDILDTKLDLAVSLGASDIINSGRITSISAAIKDLVSEGVNQILDTTGLGFLIEDGIRALGHGGTFALVGTPRPGQSIAIDPLDFFLSCKRIIGVIEAASNPVQVIPELVDLHRKGLFPIEKLSHLYSVNGLDQALVDLKAGTVVKPILSWESV</sequence>
<reference evidence="8 9" key="1">
    <citation type="submission" date="2015-10" db="EMBL/GenBank/DDBJ databases">
        <title>Full genome of DAOMC 229536 Phialocephala scopiformis, a fungal endophyte of spruce producing the potent anti-insectan compound rugulosin.</title>
        <authorList>
            <consortium name="DOE Joint Genome Institute"/>
            <person name="Walker A.K."/>
            <person name="Frasz S.L."/>
            <person name="Seifert K.A."/>
            <person name="Miller J.D."/>
            <person name="Mondo S.J."/>
            <person name="Labutti K."/>
            <person name="Lipzen A."/>
            <person name="Dockter R."/>
            <person name="Kennedy M."/>
            <person name="Grigoriev I.V."/>
            <person name="Spatafora J.W."/>
        </authorList>
    </citation>
    <scope>NUCLEOTIDE SEQUENCE [LARGE SCALE GENOMIC DNA]</scope>
    <source>
        <strain evidence="8 9">CBS 120377</strain>
    </source>
</reference>
<dbReference type="SMART" id="SM00829">
    <property type="entry name" value="PKS_ER"/>
    <property type="match status" value="1"/>
</dbReference>
<dbReference type="PANTHER" id="PTHR43350">
    <property type="entry name" value="NAD-DEPENDENT ALCOHOL DEHYDROGENASE"/>
    <property type="match status" value="1"/>
</dbReference>
<dbReference type="KEGG" id="psco:LY89DRAFT_661776"/>
<dbReference type="EMBL" id="KQ947444">
    <property type="protein sequence ID" value="KUJ06727.1"/>
    <property type="molecule type" value="Genomic_DNA"/>
</dbReference>
<evidence type="ECO:0000256" key="1">
    <source>
        <dbReference type="ARBA" id="ARBA00001947"/>
    </source>
</evidence>
<dbReference type="GO" id="GO:0008270">
    <property type="term" value="F:zinc ion binding"/>
    <property type="evidence" value="ECO:0007669"/>
    <property type="project" value="InterPro"/>
</dbReference>
<keyword evidence="9" id="KW-1185">Reference proteome</keyword>
<dbReference type="InterPro" id="IPR002328">
    <property type="entry name" value="ADH_Zn_CS"/>
</dbReference>
<dbReference type="OrthoDB" id="1560166at2759"/>
<dbReference type="PROSITE" id="PS00059">
    <property type="entry name" value="ADH_ZINC"/>
    <property type="match status" value="1"/>
</dbReference>
<evidence type="ECO:0000259" key="7">
    <source>
        <dbReference type="SMART" id="SM00829"/>
    </source>
</evidence>
<dbReference type="SUPFAM" id="SSF50129">
    <property type="entry name" value="GroES-like"/>
    <property type="match status" value="1"/>
</dbReference>
<evidence type="ECO:0000313" key="9">
    <source>
        <dbReference type="Proteomes" id="UP000070700"/>
    </source>
</evidence>
<name>A0A132B4X6_MOLSC</name>
<dbReference type="Pfam" id="PF08240">
    <property type="entry name" value="ADH_N"/>
    <property type="match status" value="1"/>
</dbReference>
<keyword evidence="3 6" id="KW-0479">Metal-binding</keyword>
<gene>
    <name evidence="8" type="ORF">LY89DRAFT_661776</name>
</gene>
<dbReference type="Proteomes" id="UP000070700">
    <property type="component" value="Unassembled WGS sequence"/>
</dbReference>
<evidence type="ECO:0000256" key="2">
    <source>
        <dbReference type="ARBA" id="ARBA00008072"/>
    </source>
</evidence>
<accession>A0A132B4X6</accession>
<keyword evidence="4 6" id="KW-0862">Zinc</keyword>
<evidence type="ECO:0000313" key="8">
    <source>
        <dbReference type="EMBL" id="KUJ06727.1"/>
    </source>
</evidence>
<dbReference type="SUPFAM" id="SSF51735">
    <property type="entry name" value="NAD(P)-binding Rossmann-fold domains"/>
    <property type="match status" value="1"/>
</dbReference>
<organism evidence="8 9">
    <name type="scientific">Mollisia scopiformis</name>
    <name type="common">Conifer needle endophyte fungus</name>
    <name type="synonym">Phialocephala scopiformis</name>
    <dbReference type="NCBI Taxonomy" id="149040"/>
    <lineage>
        <taxon>Eukaryota</taxon>
        <taxon>Fungi</taxon>
        <taxon>Dikarya</taxon>
        <taxon>Ascomycota</taxon>
        <taxon>Pezizomycotina</taxon>
        <taxon>Leotiomycetes</taxon>
        <taxon>Helotiales</taxon>
        <taxon>Mollisiaceae</taxon>
        <taxon>Mollisia</taxon>
    </lineage>
</organism>
<dbReference type="CDD" id="cd08278">
    <property type="entry name" value="benzyl_alcohol_DH"/>
    <property type="match status" value="1"/>
</dbReference>
<dbReference type="InParanoid" id="A0A132B4X6"/>
<dbReference type="InterPro" id="IPR013149">
    <property type="entry name" value="ADH-like_C"/>
</dbReference>
<dbReference type="STRING" id="149040.A0A132B4X6"/>